<evidence type="ECO:0000313" key="3">
    <source>
        <dbReference type="Proteomes" id="UP000189796"/>
    </source>
</evidence>
<organism evidence="2 3">
    <name type="scientific">Bradyrhizobium erythrophlei</name>
    <dbReference type="NCBI Taxonomy" id="1437360"/>
    <lineage>
        <taxon>Bacteria</taxon>
        <taxon>Pseudomonadati</taxon>
        <taxon>Pseudomonadota</taxon>
        <taxon>Alphaproteobacteria</taxon>
        <taxon>Hyphomicrobiales</taxon>
        <taxon>Nitrobacteraceae</taxon>
        <taxon>Bradyrhizobium</taxon>
    </lineage>
</organism>
<evidence type="ECO:0000313" key="2">
    <source>
        <dbReference type="EMBL" id="SHH09731.1"/>
    </source>
</evidence>
<name>A0A1M5Q7H4_9BRAD</name>
<dbReference type="AlphaFoldDB" id="A0A1M5Q7H4"/>
<evidence type="ECO:0008006" key="4">
    <source>
        <dbReference type="Google" id="ProtNLM"/>
    </source>
</evidence>
<dbReference type="RefSeq" id="WP_079602628.1">
    <property type="nucleotide sequence ID" value="NZ_LT670817.1"/>
</dbReference>
<reference evidence="2 3" key="1">
    <citation type="submission" date="2016-11" db="EMBL/GenBank/DDBJ databases">
        <authorList>
            <person name="Jaros S."/>
            <person name="Januszkiewicz K."/>
            <person name="Wedrychowicz H."/>
        </authorList>
    </citation>
    <scope>NUCLEOTIDE SEQUENCE [LARGE SCALE GENOMIC DNA]</scope>
    <source>
        <strain evidence="2 3">GAS138</strain>
    </source>
</reference>
<proteinExistence type="predicted"/>
<dbReference type="OrthoDB" id="7252930at2"/>
<dbReference type="Proteomes" id="UP000189796">
    <property type="component" value="Chromosome I"/>
</dbReference>
<gene>
    <name evidence="2" type="ORF">SAMN05443248_3667</name>
</gene>
<protein>
    <recommendedName>
        <fullName evidence="4">MetA-pathway of phenol degradation</fullName>
    </recommendedName>
</protein>
<dbReference type="EMBL" id="LT670817">
    <property type="protein sequence ID" value="SHH09731.1"/>
    <property type="molecule type" value="Genomic_DNA"/>
</dbReference>
<sequence>MAHAAWRTAIAGFLILLATCSEGSAAYVGDRYFPSTLATTVPTAADFYNPPYFVRLPDTATTPTTHEIDIPTTYSRLVTKDLAVFFTETFRILDDANRGTRTGFEDFVIGAQYQLYTNPEHQFVFTVGGTAAIGGTGSPQVASSFSTLTPTIYIGKGFGDLPDSLAWLRPLTISATVAVAVPTDSVTLTSLGTTNIPRADIGAFTSPTTLLTGPTTLSETINPKILQLGFALEYSLVTNSYTGANRTGTRYPEGWVPLIEFTTATPLNGPLVGRTTGTVNPGFIWVSRYLQVGVEAIVPMDAHSGRDVGARAQAHLYLPAIFPDFYAKPVFGD</sequence>
<evidence type="ECO:0000256" key="1">
    <source>
        <dbReference type="SAM" id="SignalP"/>
    </source>
</evidence>
<accession>A0A1M5Q7H4</accession>
<feature type="signal peptide" evidence="1">
    <location>
        <begin position="1"/>
        <end position="26"/>
    </location>
</feature>
<feature type="chain" id="PRO_5013087406" description="MetA-pathway of phenol degradation" evidence="1">
    <location>
        <begin position="27"/>
        <end position="333"/>
    </location>
</feature>
<keyword evidence="1" id="KW-0732">Signal</keyword>